<organism evidence="1 2">
    <name type="scientific">Vespula maculifrons</name>
    <name type="common">Eastern yellow jacket</name>
    <name type="synonym">Wasp</name>
    <dbReference type="NCBI Taxonomy" id="7453"/>
    <lineage>
        <taxon>Eukaryota</taxon>
        <taxon>Metazoa</taxon>
        <taxon>Ecdysozoa</taxon>
        <taxon>Arthropoda</taxon>
        <taxon>Hexapoda</taxon>
        <taxon>Insecta</taxon>
        <taxon>Pterygota</taxon>
        <taxon>Neoptera</taxon>
        <taxon>Endopterygota</taxon>
        <taxon>Hymenoptera</taxon>
        <taxon>Apocrita</taxon>
        <taxon>Aculeata</taxon>
        <taxon>Vespoidea</taxon>
        <taxon>Vespidae</taxon>
        <taxon>Vespinae</taxon>
        <taxon>Vespula</taxon>
    </lineage>
</organism>
<accession>A0ABD2C3Y3</accession>
<gene>
    <name evidence="1" type="ORF">V1477_010873</name>
</gene>
<dbReference type="AlphaFoldDB" id="A0ABD2C3Y3"/>
<keyword evidence="2" id="KW-1185">Reference proteome</keyword>
<sequence length="104" mass="12168">MLTCDKINLININELWLTERKNTKIFCYTVASNRTCPTYCVQHGGILVGWFSKSLAYHVFCRLLVHFFICLLQRLQDRSMQFEKDLQKSSTSEVSLKKVTICEQ</sequence>
<proteinExistence type="predicted"/>
<dbReference type="EMBL" id="JAYRBN010000061">
    <property type="protein sequence ID" value="KAL2739484.1"/>
    <property type="molecule type" value="Genomic_DNA"/>
</dbReference>
<name>A0ABD2C3Y3_VESMC</name>
<dbReference type="Proteomes" id="UP001607303">
    <property type="component" value="Unassembled WGS sequence"/>
</dbReference>
<evidence type="ECO:0000313" key="1">
    <source>
        <dbReference type="EMBL" id="KAL2739484.1"/>
    </source>
</evidence>
<comment type="caution">
    <text evidence="1">The sequence shown here is derived from an EMBL/GenBank/DDBJ whole genome shotgun (WGS) entry which is preliminary data.</text>
</comment>
<reference evidence="1 2" key="1">
    <citation type="journal article" date="2024" name="Ann. Entomol. Soc. Am.">
        <title>Genomic analyses of the southern and eastern yellowjacket wasps (Hymenoptera: Vespidae) reveal evolutionary signatures of social life.</title>
        <authorList>
            <person name="Catto M.A."/>
            <person name="Caine P.B."/>
            <person name="Orr S.E."/>
            <person name="Hunt B.G."/>
            <person name="Goodisman M.A.D."/>
        </authorList>
    </citation>
    <scope>NUCLEOTIDE SEQUENCE [LARGE SCALE GENOMIC DNA]</scope>
    <source>
        <strain evidence="1">232</strain>
        <tissue evidence="1">Head and thorax</tissue>
    </source>
</reference>
<protein>
    <submittedName>
        <fullName evidence="1">Uncharacterized protein</fullName>
    </submittedName>
</protein>
<evidence type="ECO:0000313" key="2">
    <source>
        <dbReference type="Proteomes" id="UP001607303"/>
    </source>
</evidence>